<proteinExistence type="predicted"/>
<feature type="compositionally biased region" description="Low complexity" evidence="2">
    <location>
        <begin position="1858"/>
        <end position="1868"/>
    </location>
</feature>
<feature type="compositionally biased region" description="Low complexity" evidence="2">
    <location>
        <begin position="1730"/>
        <end position="1750"/>
    </location>
</feature>
<feature type="compositionally biased region" description="Polar residues" evidence="2">
    <location>
        <begin position="1580"/>
        <end position="1605"/>
    </location>
</feature>
<keyword evidence="1" id="KW-0175">Coiled coil</keyword>
<evidence type="ECO:0000313" key="7">
    <source>
        <dbReference type="Proteomes" id="UP000000673"/>
    </source>
</evidence>
<dbReference type="SMART" id="SM01139">
    <property type="entry name" value="Drf_FH3"/>
    <property type="match status" value="1"/>
</dbReference>
<feature type="region of interest" description="Disordered" evidence="2">
    <location>
        <begin position="248"/>
        <end position="382"/>
    </location>
</feature>
<feature type="compositionally biased region" description="Low complexity" evidence="2">
    <location>
        <begin position="1405"/>
        <end position="1435"/>
    </location>
</feature>
<reference evidence="7" key="1">
    <citation type="journal article" date="2010" name="BMC Genomics">
        <title>Combination of measures distinguishes pre-miRNAs from other stem-loops in the genome of the newly sequenced Anopheles darlingi.</title>
        <authorList>
            <person name="Mendes N.D."/>
            <person name="Freitas A.T."/>
            <person name="Vasconcelos A.T."/>
            <person name="Sagot M.F."/>
        </authorList>
    </citation>
    <scope>NUCLEOTIDE SEQUENCE</scope>
</reference>
<feature type="compositionally biased region" description="Polar residues" evidence="2">
    <location>
        <begin position="1182"/>
        <end position="1194"/>
    </location>
</feature>
<dbReference type="EMBL" id="GGFL01000849">
    <property type="protein sequence ID" value="MBW65027.1"/>
    <property type="molecule type" value="Transcribed_RNA"/>
</dbReference>
<feature type="compositionally biased region" description="Polar residues" evidence="2">
    <location>
        <begin position="1919"/>
        <end position="1930"/>
    </location>
</feature>
<reference evidence="6" key="3">
    <citation type="submission" date="2018-02" db="UniProtKB">
        <authorList>
            <consortium name="EnsemblMetazoa"/>
        </authorList>
    </citation>
    <scope>IDENTIFICATION</scope>
</reference>
<feature type="compositionally biased region" description="Pro residues" evidence="2">
    <location>
        <begin position="315"/>
        <end position="338"/>
    </location>
</feature>
<feature type="compositionally biased region" description="Polar residues" evidence="2">
    <location>
        <begin position="1776"/>
        <end position="1796"/>
    </location>
</feature>
<dbReference type="InterPro" id="IPR015425">
    <property type="entry name" value="FH2_Formin"/>
</dbReference>
<dbReference type="InterPro" id="IPR011989">
    <property type="entry name" value="ARM-like"/>
</dbReference>
<dbReference type="InterPro" id="IPR042201">
    <property type="entry name" value="FH2_Formin_sf"/>
</dbReference>
<evidence type="ECO:0000256" key="1">
    <source>
        <dbReference type="SAM" id="Coils"/>
    </source>
</evidence>
<feature type="compositionally biased region" description="Low complexity" evidence="2">
    <location>
        <begin position="1258"/>
        <end position="1269"/>
    </location>
</feature>
<keyword evidence="7" id="KW-1185">Reference proteome</keyword>
<feature type="compositionally biased region" description="Polar residues" evidence="2">
    <location>
        <begin position="1901"/>
        <end position="1911"/>
    </location>
</feature>
<feature type="compositionally biased region" description="Polar residues" evidence="2">
    <location>
        <begin position="1881"/>
        <end position="1893"/>
    </location>
</feature>
<feature type="region of interest" description="Disordered" evidence="2">
    <location>
        <begin position="431"/>
        <end position="465"/>
    </location>
</feature>
<evidence type="ECO:0000313" key="6">
    <source>
        <dbReference type="EnsemblMetazoa" id="ADAC011169-PA"/>
    </source>
</evidence>
<feature type="region of interest" description="Disordered" evidence="2">
    <location>
        <begin position="967"/>
        <end position="1018"/>
    </location>
</feature>
<dbReference type="SUPFAM" id="SSF48371">
    <property type="entry name" value="ARM repeat"/>
    <property type="match status" value="1"/>
</dbReference>
<accession>A0A2K6VB98</accession>
<dbReference type="Pfam" id="PF02181">
    <property type="entry name" value="FH2"/>
    <property type="match status" value="1"/>
</dbReference>
<protein>
    <submittedName>
        <fullName evidence="5 6">Putative rhoa gtpase effector dia/diaphanous</fullName>
    </submittedName>
</protein>
<feature type="compositionally biased region" description="Basic and acidic residues" evidence="2">
    <location>
        <begin position="879"/>
        <end position="890"/>
    </location>
</feature>
<feature type="compositionally biased region" description="Polar residues" evidence="2">
    <location>
        <begin position="1543"/>
        <end position="1553"/>
    </location>
</feature>
<feature type="compositionally biased region" description="Low complexity" evidence="2">
    <location>
        <begin position="1823"/>
        <end position="1840"/>
    </location>
</feature>
<feature type="compositionally biased region" description="Low complexity" evidence="2">
    <location>
        <begin position="1316"/>
        <end position="1327"/>
    </location>
</feature>
<dbReference type="VEuPathDB" id="VectorBase:ADAC011169"/>
<dbReference type="Proteomes" id="UP000000673">
    <property type="component" value="Unassembled WGS sequence"/>
</dbReference>
<feature type="region of interest" description="Disordered" evidence="2">
    <location>
        <begin position="783"/>
        <end position="809"/>
    </location>
</feature>
<feature type="compositionally biased region" description="Gly residues" evidence="2">
    <location>
        <begin position="1359"/>
        <end position="1369"/>
    </location>
</feature>
<dbReference type="SUPFAM" id="SSF101447">
    <property type="entry name" value="Formin homology 2 domain (FH2 domain)"/>
    <property type="match status" value="1"/>
</dbReference>
<feature type="compositionally biased region" description="Basic and acidic residues" evidence="2">
    <location>
        <begin position="1468"/>
        <end position="1485"/>
    </location>
</feature>
<feature type="compositionally biased region" description="Low complexity" evidence="2">
    <location>
        <begin position="1203"/>
        <end position="1250"/>
    </location>
</feature>
<feature type="compositionally biased region" description="Low complexity" evidence="2">
    <location>
        <begin position="1669"/>
        <end position="1689"/>
    </location>
</feature>
<name>A0A2K6VB98_ANODA</name>
<dbReference type="VEuPathDB" id="VectorBase:ADAR2_010579"/>
<dbReference type="PANTHER" id="PTHR46345:SF8">
    <property type="entry name" value="FORMIN 3, ISOFORM B"/>
    <property type="match status" value="1"/>
</dbReference>
<feature type="domain" description="FH2" evidence="4">
    <location>
        <begin position="371"/>
        <end position="788"/>
    </location>
</feature>
<feature type="compositionally biased region" description="Low complexity" evidence="2">
    <location>
        <begin position="1486"/>
        <end position="1505"/>
    </location>
</feature>
<evidence type="ECO:0000313" key="5">
    <source>
        <dbReference type="EMBL" id="MBW65027.1"/>
    </source>
</evidence>
<feature type="region of interest" description="Disordered" evidence="2">
    <location>
        <begin position="1074"/>
        <end position="1123"/>
    </location>
</feature>
<feature type="region of interest" description="Disordered" evidence="2">
    <location>
        <begin position="845"/>
        <end position="864"/>
    </location>
</feature>
<dbReference type="InterPro" id="IPR016024">
    <property type="entry name" value="ARM-type_fold"/>
</dbReference>
<feature type="compositionally biased region" description="Low complexity" evidence="2">
    <location>
        <begin position="1614"/>
        <end position="1625"/>
    </location>
</feature>
<feature type="compositionally biased region" description="Pro residues" evidence="2">
    <location>
        <begin position="271"/>
        <end position="308"/>
    </location>
</feature>
<dbReference type="Gene3D" id="1.20.58.2220">
    <property type="entry name" value="Formin, FH2 domain"/>
    <property type="match status" value="1"/>
</dbReference>
<feature type="compositionally biased region" description="Polar residues" evidence="2">
    <location>
        <begin position="258"/>
        <end position="270"/>
    </location>
</feature>
<feature type="compositionally biased region" description="Basic and acidic residues" evidence="2">
    <location>
        <begin position="967"/>
        <end position="976"/>
    </location>
</feature>
<feature type="compositionally biased region" description="Basic and acidic residues" evidence="2">
    <location>
        <begin position="1531"/>
        <end position="1540"/>
    </location>
</feature>
<dbReference type="PROSITE" id="PS51444">
    <property type="entry name" value="FH2"/>
    <property type="match status" value="1"/>
</dbReference>
<evidence type="ECO:0000256" key="2">
    <source>
        <dbReference type="SAM" id="MobiDB-lite"/>
    </source>
</evidence>
<dbReference type="Pfam" id="PF06367">
    <property type="entry name" value="Drf_FH3"/>
    <property type="match status" value="1"/>
</dbReference>
<evidence type="ECO:0000259" key="4">
    <source>
        <dbReference type="PROSITE" id="PS51444"/>
    </source>
</evidence>
<feature type="compositionally biased region" description="Polar residues" evidence="2">
    <location>
        <begin position="1086"/>
        <end position="1096"/>
    </location>
</feature>
<feature type="domain" description="GBD/FH3" evidence="3">
    <location>
        <begin position="1"/>
        <end position="224"/>
    </location>
</feature>
<dbReference type="PROSITE" id="PS51232">
    <property type="entry name" value="GBD_FH3"/>
    <property type="match status" value="1"/>
</dbReference>
<dbReference type="SMART" id="SM00498">
    <property type="entry name" value="FH2"/>
    <property type="match status" value="1"/>
</dbReference>
<feature type="compositionally biased region" description="Low complexity" evidence="2">
    <location>
        <begin position="1798"/>
        <end position="1811"/>
    </location>
</feature>
<dbReference type="InterPro" id="IPR014768">
    <property type="entry name" value="GBD/FH3_dom"/>
</dbReference>
<reference evidence="5" key="2">
    <citation type="submission" date="2018-01" db="EMBL/GenBank/DDBJ databases">
        <title>An insight into the sialome of Amazonian anophelines.</title>
        <authorList>
            <person name="Ribeiro J.M."/>
            <person name="Scarpassa V."/>
            <person name="Calvo E."/>
        </authorList>
    </citation>
    <scope>NUCLEOTIDE SEQUENCE</scope>
</reference>
<feature type="compositionally biased region" description="Polar residues" evidence="2">
    <location>
        <begin position="795"/>
        <end position="806"/>
    </location>
</feature>
<feature type="coiled-coil region" evidence="1">
    <location>
        <begin position="673"/>
        <end position="741"/>
    </location>
</feature>
<feature type="compositionally biased region" description="Gly residues" evidence="2">
    <location>
        <begin position="443"/>
        <end position="452"/>
    </location>
</feature>
<feature type="region of interest" description="Disordered" evidence="2">
    <location>
        <begin position="873"/>
        <end position="949"/>
    </location>
</feature>
<dbReference type="GO" id="GO:0003779">
    <property type="term" value="F:actin binding"/>
    <property type="evidence" value="ECO:0007669"/>
    <property type="project" value="InterPro"/>
</dbReference>
<dbReference type="PANTHER" id="PTHR46345">
    <property type="entry name" value="INVERTED FORMIN-2"/>
    <property type="match status" value="1"/>
</dbReference>
<feature type="region of interest" description="Disordered" evidence="2">
    <location>
        <begin position="1149"/>
        <end position="1930"/>
    </location>
</feature>
<dbReference type="EnsemblMetazoa" id="ADAC011169-RA">
    <property type="protein sequence ID" value="ADAC011169-PA"/>
    <property type="gene ID" value="ADAC011169"/>
</dbReference>
<dbReference type="Gene3D" id="1.25.10.10">
    <property type="entry name" value="Leucine-rich Repeat Variant"/>
    <property type="match status" value="1"/>
</dbReference>
<feature type="compositionally biased region" description="Basic and acidic residues" evidence="2">
    <location>
        <begin position="986"/>
        <end position="1008"/>
    </location>
</feature>
<dbReference type="InterPro" id="IPR010472">
    <property type="entry name" value="FH3_dom"/>
</dbReference>
<feature type="compositionally biased region" description="Basic and acidic residues" evidence="2">
    <location>
        <begin position="1149"/>
        <end position="1158"/>
    </location>
</feature>
<organism evidence="6 7">
    <name type="scientific">Anopheles darlingi</name>
    <name type="common">Mosquito</name>
    <dbReference type="NCBI Taxonomy" id="43151"/>
    <lineage>
        <taxon>Eukaryota</taxon>
        <taxon>Metazoa</taxon>
        <taxon>Ecdysozoa</taxon>
        <taxon>Arthropoda</taxon>
        <taxon>Hexapoda</taxon>
        <taxon>Insecta</taxon>
        <taxon>Pterygota</taxon>
        <taxon>Neoptera</taxon>
        <taxon>Endopterygota</taxon>
        <taxon>Diptera</taxon>
        <taxon>Nematocera</taxon>
        <taxon>Culicoidea</taxon>
        <taxon>Culicidae</taxon>
        <taxon>Anophelinae</taxon>
        <taxon>Anopheles</taxon>
    </lineage>
</organism>
<feature type="compositionally biased region" description="Polar residues" evidence="2">
    <location>
        <begin position="1159"/>
        <end position="1172"/>
    </location>
</feature>
<evidence type="ECO:0000259" key="3">
    <source>
        <dbReference type="PROSITE" id="PS51232"/>
    </source>
</evidence>
<dbReference type="Gene3D" id="1.10.238.150">
    <property type="entry name" value="Formin, FH3 diaphanous domain"/>
    <property type="match status" value="1"/>
</dbReference>
<sequence>MDARIGLEYIIENNDYVNKLGLALDTNNVTVKKQIFELLSTLCAFSGSGYKRAIETLEHYKSIKGERYRLNLVVSELDKATTLEYQIALLAFVNCVIISAGSLKDRIRMRNEFIGLNLIPVLNNLRRTASNVPDIASQIEVFDEQQECDVAQSLQEPNGIDLNSHLDVFNAILAQVAGTPQATPFLSILQHLLQIDPKEQISDIVWDTAETLVHRATLLEDKEASARLLRAPSVQKFFTCPHCRGDLNAGGPARRPSIGSSLQQSPSTTFAPPPPPPPNAGSSPPAPAPPPPPLPGCGAAPPPPPLPPIAGGSRAPPPPPPPMAGGPPPPAPPAPPAPNLLSVKATGSAGSPLARSRTPEEPIELVRPLPQQETPVPRSKMKTINWNKIPPQKVLGKQNIWSIVADSHQDSPMADLNWDEMEGLFCLQTQTQGSPKLGNRSSSGGGGGGGDASNGTDMPDARKSRKENEITLLDGKRSLNVNIFLKQFRTSNEDIIQLIRNGEHEDIGAEKLRGLLKLLPEMDELEMLRAFDGDNNRLGNAEKFLLQLVQVPNYKLRIESMLLKEEFKANLMYLEPNIHAMLYAGEDLINNKALQEVLYMVVVAGNFLNSGGYAGNAAGVKLSSLQKLTDIRANKPGMNLIHFVALQAEKKNNALLEFPSQLTMLENATKTTVEQINNELNAIDQRIKKIKKQIEMPKTDEDIKFQMEEFLNAAEQDVVTLQRALKQLEAMRIQLAEFFCEDVATFKMEECFKIFHNFSERFQHAVKDNEKRKVQEEQALIRRKQREETLRRRQSNQPGTPVSDSEGSILLDPSQYDLRYSPAMSRRRLGSFNSNGDALLLRDECASPDITPNGSLRRRRSRVLSEEDDSNLMDFLRSSGHDGSTRERKSAAYGSLDRSWARRARSGSGCKKRPDLLNVQFGADRERPSSPSPQTESKPLVVEEQKPRISREWRQKIESWLQANEQDERHNDDYKQKLKRVAANRRSYETDNESDRGSKLDPLPEEKPPTVTSPEPTLVPTIITPHGTSAGQSEQQRMFAGDKPYKPVYQQWRSKANNRDQTDIVGAIEALTSGSVSPDADKSQLRKSQLNTATSPESDRDRYRRQRSREGPNPSSNLQSILEEDKRKNIIQSLGERPPSDRLQIYIRRGSDNPREPDSSATTPTGVGNDASTPEDHKQSIYIRQQGISSSDKQSIYIRPNEGNTTITSSTTSHNNNNHTTSTTIGTPSTISSSTTSTTSASELMSAAPSGDGGGAGSSTSPSASSGAAAPPPPRRTRRAHHVYEEPPSSVTNNKIEIDSDNIETPPSIRRNVHHTGSSGASAVTAASGGGSCRRLHQQSSRESADSKESLVNLSEGHSTGGKATGTGTGTSDHHLVEMSDDVGQFDRYSVARRTRRFKRPVDHAAGAGSGNETATTTTTTTSPSPDSLPDSSAAHSPLRIPSSSGKAPAAGGGGSAAANTTSSTNHDSVKEQEQRLKRWQDKLKSSSNTVTTGHGTTATVTSSGRDSPRSHAEAVLNRASKVGRSISRISQEDVREAKRSLKSPTPERTWSPTKDHHVDSGGSTKVAATHELNDEGFEETQSLVSDTPSQGKDSVSSCNDYGSDTKSKPTRPTVVTVGSVAGSGKDLSASSGLASRGKVTSAGHRSTPSMASLLMVKNGSGLERSRSLRVPPSSSSTSVTASGTTAAGNRTVLPRRTASMRRTGPSDGGVVGRMVSAHSLSQDVERSNSRTSLRSSRSSLSSAVSTNTVRKVPPLRASSKSSTPLANASPLHGASTLSANSSPTKRPLGTASSNIHRGAPASRSSSSGSSIGPTAVVRKPPTRSTPGSGSGTSLGASTSFKENNHHHTGSNGGRFPSGSKSTSSGSLAGSGSGASGVSPTPFNGSGRSSIVGQQQQQQQNSTVSGASTRRATGGFMRPTTSSATKVKGK</sequence>